<name>B4D984_9BACT</name>
<protein>
    <submittedName>
        <fullName evidence="1">Uncharacterized protein</fullName>
    </submittedName>
</protein>
<dbReference type="Proteomes" id="UP000005824">
    <property type="component" value="Unassembled WGS sequence"/>
</dbReference>
<dbReference type="eggNOG" id="ENOG5033ZRH">
    <property type="taxonomic scope" value="Bacteria"/>
</dbReference>
<gene>
    <name evidence="1" type="ORF">CfE428DRAFT_5474</name>
</gene>
<sequence length="190" mass="20973">MRYIVILLALGTTAFAQIPIPAVGKFPSTRVQVQIGNQEKAKGKDFFRKTQHIQPRFSLEGASSMQPIPAAEAQMIIITYDTKAKFVDNRDSFKVLSTETIPVPAAPNGAKRLLSFTPSDVTFDGYRDSSNIGGEAYKFYIFALRDSETKSIVDFETNSLPLANLCKTDPAKRTEILGLAKGAKFPTEYK</sequence>
<proteinExistence type="predicted"/>
<dbReference type="InParanoid" id="B4D984"/>
<reference evidence="1 2" key="1">
    <citation type="journal article" date="2011" name="J. Bacteriol.">
        <title>Genome sequence of Chthoniobacter flavus Ellin428, an aerobic heterotrophic soil bacterium.</title>
        <authorList>
            <person name="Kant R."/>
            <person name="van Passel M.W."/>
            <person name="Palva A."/>
            <person name="Lucas S."/>
            <person name="Lapidus A."/>
            <person name="Glavina Del Rio T."/>
            <person name="Dalin E."/>
            <person name="Tice H."/>
            <person name="Bruce D."/>
            <person name="Goodwin L."/>
            <person name="Pitluck S."/>
            <person name="Larimer F.W."/>
            <person name="Land M.L."/>
            <person name="Hauser L."/>
            <person name="Sangwan P."/>
            <person name="de Vos W.M."/>
            <person name="Janssen P.H."/>
            <person name="Smidt H."/>
        </authorList>
    </citation>
    <scope>NUCLEOTIDE SEQUENCE [LARGE SCALE GENOMIC DNA]</scope>
    <source>
        <strain evidence="1 2">Ellin428</strain>
    </source>
</reference>
<evidence type="ECO:0000313" key="2">
    <source>
        <dbReference type="Proteomes" id="UP000005824"/>
    </source>
</evidence>
<organism evidence="1 2">
    <name type="scientific">Chthoniobacter flavus Ellin428</name>
    <dbReference type="NCBI Taxonomy" id="497964"/>
    <lineage>
        <taxon>Bacteria</taxon>
        <taxon>Pseudomonadati</taxon>
        <taxon>Verrucomicrobiota</taxon>
        <taxon>Spartobacteria</taxon>
        <taxon>Chthoniobacterales</taxon>
        <taxon>Chthoniobacteraceae</taxon>
        <taxon>Chthoniobacter</taxon>
    </lineage>
</organism>
<accession>B4D984</accession>
<keyword evidence="2" id="KW-1185">Reference proteome</keyword>
<evidence type="ECO:0000313" key="1">
    <source>
        <dbReference type="EMBL" id="EDY16987.1"/>
    </source>
</evidence>
<comment type="caution">
    <text evidence="1">The sequence shown here is derived from an EMBL/GenBank/DDBJ whole genome shotgun (WGS) entry which is preliminary data.</text>
</comment>
<dbReference type="AlphaFoldDB" id="B4D984"/>
<dbReference type="EMBL" id="ABVL01000025">
    <property type="protein sequence ID" value="EDY16987.1"/>
    <property type="molecule type" value="Genomic_DNA"/>
</dbReference>
<dbReference type="STRING" id="497964.CfE428DRAFT_5474"/>